<protein>
    <recommendedName>
        <fullName evidence="10">ABC transporter domain-containing protein</fullName>
    </recommendedName>
</protein>
<evidence type="ECO:0000256" key="3">
    <source>
        <dbReference type="ARBA" id="ARBA00022448"/>
    </source>
</evidence>
<comment type="similarity">
    <text evidence="2">Belongs to the ABC transporter superfamily. ABCG family. Eye pigment precursor importer (TC 3.A.1.204) subfamily.</text>
</comment>
<evidence type="ECO:0000256" key="2">
    <source>
        <dbReference type="ARBA" id="ARBA00005814"/>
    </source>
</evidence>
<evidence type="ECO:0000256" key="9">
    <source>
        <dbReference type="SAM" id="MobiDB-lite"/>
    </source>
</evidence>
<evidence type="ECO:0000256" key="6">
    <source>
        <dbReference type="ARBA" id="ARBA00022840"/>
    </source>
</evidence>
<feature type="compositionally biased region" description="Polar residues" evidence="9">
    <location>
        <begin position="11"/>
        <end position="24"/>
    </location>
</feature>
<dbReference type="EMBL" id="CAJNOK010021719">
    <property type="protein sequence ID" value="CAF1336526.1"/>
    <property type="molecule type" value="Genomic_DNA"/>
</dbReference>
<dbReference type="InterPro" id="IPR027417">
    <property type="entry name" value="P-loop_NTPase"/>
</dbReference>
<dbReference type="InterPro" id="IPR017871">
    <property type="entry name" value="ABC_transporter-like_CS"/>
</dbReference>
<evidence type="ECO:0000256" key="7">
    <source>
        <dbReference type="ARBA" id="ARBA00022989"/>
    </source>
</evidence>
<evidence type="ECO:0000256" key="1">
    <source>
        <dbReference type="ARBA" id="ARBA00004141"/>
    </source>
</evidence>
<name>A0A8S2EWU4_9BILA</name>
<dbReference type="InterPro" id="IPR003593">
    <property type="entry name" value="AAA+_ATPase"/>
</dbReference>
<dbReference type="SMART" id="SM00382">
    <property type="entry name" value="AAA"/>
    <property type="match status" value="1"/>
</dbReference>
<proteinExistence type="inferred from homology"/>
<dbReference type="EMBL" id="CAJOBA010043341">
    <property type="protein sequence ID" value="CAF4147794.1"/>
    <property type="molecule type" value="Genomic_DNA"/>
</dbReference>
<comment type="subcellular location">
    <subcellularLocation>
        <location evidence="1">Membrane</location>
        <topology evidence="1">Multi-pass membrane protein</topology>
    </subcellularLocation>
</comment>
<sequence>MVNEKDDSVTIIPSNSHANGSRTKSFTDVHFSRHKPHISVSEIIRNQRLLSVIDPMSDRVSTILVWKNLTVSARDMNDNRSRILHWNHKPKIKYLLSNISGAVTGGLWAVMGPSGSGKSTLLNTLACRLDVSTNVSGEMHLNGAPYNNAELKRIAGYVMKDDLLNGFLTVEETLTYTARFRLHKDSTEEERKQRVKEVMADMGLSHVHNVIIGTSEKKGISGGERKRVSVGMELLSRPQLLFLDEPVTIVKIMQKVNQHSPLSPLNSSSTKKSKSVDIMADNISNNDLSQIIKEQFSSSQFVEQLAKSIVSSDIFINSIINVIKEATEKQQEQIGQLTQHAMESQLNTVVMRVNDHDQYKKRKDLLIYGIPFQSDENVTVLVIDLMSKVGLQLTKNDFYGIHRLLSSKNSQNKSRQAIIVGLL</sequence>
<dbReference type="GO" id="GO:0005524">
    <property type="term" value="F:ATP binding"/>
    <property type="evidence" value="ECO:0007669"/>
    <property type="project" value="UniProtKB-KW"/>
</dbReference>
<keyword evidence="4" id="KW-0812">Transmembrane</keyword>
<keyword evidence="6" id="KW-0067">ATP-binding</keyword>
<dbReference type="SUPFAM" id="SSF52540">
    <property type="entry name" value="P-loop containing nucleoside triphosphate hydrolases"/>
    <property type="match status" value="1"/>
</dbReference>
<dbReference type="Pfam" id="PF00005">
    <property type="entry name" value="ABC_tran"/>
    <property type="match status" value="1"/>
</dbReference>
<dbReference type="InterPro" id="IPR050352">
    <property type="entry name" value="ABCG_transporters"/>
</dbReference>
<feature type="domain" description="ABC transporter" evidence="10">
    <location>
        <begin position="73"/>
        <end position="322"/>
    </location>
</feature>
<dbReference type="Gene3D" id="3.40.50.300">
    <property type="entry name" value="P-loop containing nucleotide triphosphate hydrolases"/>
    <property type="match status" value="1"/>
</dbReference>
<keyword evidence="7" id="KW-1133">Transmembrane helix</keyword>
<dbReference type="PANTHER" id="PTHR48041:SF139">
    <property type="entry name" value="PROTEIN SCARLET"/>
    <property type="match status" value="1"/>
</dbReference>
<dbReference type="GO" id="GO:0016020">
    <property type="term" value="C:membrane"/>
    <property type="evidence" value="ECO:0007669"/>
    <property type="project" value="UniProtKB-SubCell"/>
</dbReference>
<dbReference type="Proteomes" id="UP000682733">
    <property type="component" value="Unassembled WGS sequence"/>
</dbReference>
<accession>A0A8S2EWU4</accession>
<evidence type="ECO:0000313" key="11">
    <source>
        <dbReference type="EMBL" id="CAF1336526.1"/>
    </source>
</evidence>
<keyword evidence="3" id="KW-0813">Transport</keyword>
<evidence type="ECO:0000256" key="5">
    <source>
        <dbReference type="ARBA" id="ARBA00022741"/>
    </source>
</evidence>
<dbReference type="GO" id="GO:0016887">
    <property type="term" value="F:ATP hydrolysis activity"/>
    <property type="evidence" value="ECO:0007669"/>
    <property type="project" value="InterPro"/>
</dbReference>
<evidence type="ECO:0000256" key="8">
    <source>
        <dbReference type="ARBA" id="ARBA00023136"/>
    </source>
</evidence>
<dbReference type="PROSITE" id="PS50893">
    <property type="entry name" value="ABC_TRANSPORTER_2"/>
    <property type="match status" value="1"/>
</dbReference>
<dbReference type="Proteomes" id="UP000677228">
    <property type="component" value="Unassembled WGS sequence"/>
</dbReference>
<evidence type="ECO:0000256" key="4">
    <source>
        <dbReference type="ARBA" id="ARBA00022692"/>
    </source>
</evidence>
<organism evidence="11 13">
    <name type="scientific">Didymodactylos carnosus</name>
    <dbReference type="NCBI Taxonomy" id="1234261"/>
    <lineage>
        <taxon>Eukaryota</taxon>
        <taxon>Metazoa</taxon>
        <taxon>Spiralia</taxon>
        <taxon>Gnathifera</taxon>
        <taxon>Rotifera</taxon>
        <taxon>Eurotatoria</taxon>
        <taxon>Bdelloidea</taxon>
        <taxon>Philodinida</taxon>
        <taxon>Philodinidae</taxon>
        <taxon>Didymodactylos</taxon>
    </lineage>
</organism>
<dbReference type="GO" id="GO:0042626">
    <property type="term" value="F:ATPase-coupled transmembrane transporter activity"/>
    <property type="evidence" value="ECO:0007669"/>
    <property type="project" value="TreeGrafter"/>
</dbReference>
<keyword evidence="5" id="KW-0547">Nucleotide-binding</keyword>
<reference evidence="11" key="1">
    <citation type="submission" date="2021-02" db="EMBL/GenBank/DDBJ databases">
        <authorList>
            <person name="Nowell W R."/>
        </authorList>
    </citation>
    <scope>NUCLEOTIDE SEQUENCE</scope>
</reference>
<dbReference type="InterPro" id="IPR003439">
    <property type="entry name" value="ABC_transporter-like_ATP-bd"/>
</dbReference>
<dbReference type="AlphaFoldDB" id="A0A8S2EWU4"/>
<comment type="caution">
    <text evidence="11">The sequence shown here is derived from an EMBL/GenBank/DDBJ whole genome shotgun (WGS) entry which is preliminary data.</text>
</comment>
<gene>
    <name evidence="11" type="ORF">OVA965_LOCUS30138</name>
    <name evidence="12" type="ORF">TMI583_LOCUS30932</name>
</gene>
<dbReference type="PROSITE" id="PS00211">
    <property type="entry name" value="ABC_TRANSPORTER_1"/>
    <property type="match status" value="1"/>
</dbReference>
<keyword evidence="8" id="KW-0472">Membrane</keyword>
<feature type="region of interest" description="Disordered" evidence="9">
    <location>
        <begin position="1"/>
        <end position="24"/>
    </location>
</feature>
<evidence type="ECO:0000313" key="12">
    <source>
        <dbReference type="EMBL" id="CAF4147794.1"/>
    </source>
</evidence>
<evidence type="ECO:0000313" key="13">
    <source>
        <dbReference type="Proteomes" id="UP000677228"/>
    </source>
</evidence>
<dbReference type="PANTHER" id="PTHR48041">
    <property type="entry name" value="ABC TRANSPORTER G FAMILY MEMBER 28"/>
    <property type="match status" value="1"/>
</dbReference>
<evidence type="ECO:0000259" key="10">
    <source>
        <dbReference type="PROSITE" id="PS50893"/>
    </source>
</evidence>